<dbReference type="PROSITE" id="PS51914">
    <property type="entry name" value="MRH"/>
    <property type="match status" value="4"/>
</dbReference>
<feature type="chain" id="PRO_5042586215" evidence="9">
    <location>
        <begin position="19"/>
        <end position="718"/>
    </location>
</feature>
<comment type="subcellular location">
    <subcellularLocation>
        <location evidence="1">Endomembrane system</location>
    </subcellularLocation>
</comment>
<dbReference type="PANTHER" id="PTHR15071">
    <property type="entry name" value="MANNOSE-6-PHOSPHATE RECEPTOR FAMILY MEMBER"/>
    <property type="match status" value="1"/>
</dbReference>
<dbReference type="Gene3D" id="2.70.130.10">
    <property type="entry name" value="Mannose-6-phosphate receptor binding domain"/>
    <property type="match status" value="4"/>
</dbReference>
<name>A0AAJ7J5N4_9HYME</name>
<protein>
    <submittedName>
        <fullName evidence="12">Cation-independent mannose-6-phosphate receptor isoform X1</fullName>
    </submittedName>
</protein>
<feature type="signal peptide" evidence="9">
    <location>
        <begin position="1"/>
        <end position="18"/>
    </location>
</feature>
<reference evidence="12" key="1">
    <citation type="submission" date="2025-08" db="UniProtKB">
        <authorList>
            <consortium name="RefSeq"/>
        </authorList>
    </citation>
    <scope>IDENTIFICATION</scope>
    <source>
        <tissue evidence="12">Whole body</tissue>
    </source>
</reference>
<dbReference type="SUPFAM" id="SSF50911">
    <property type="entry name" value="Mannose 6-phosphate receptor domain"/>
    <property type="match status" value="4"/>
</dbReference>
<evidence type="ECO:0000256" key="7">
    <source>
        <dbReference type="ARBA" id="ARBA00023157"/>
    </source>
</evidence>
<feature type="domain" description="MRH" evidence="10">
    <location>
        <begin position="168"/>
        <end position="314"/>
    </location>
</feature>
<evidence type="ECO:0000256" key="1">
    <source>
        <dbReference type="ARBA" id="ARBA00004308"/>
    </source>
</evidence>
<evidence type="ECO:0000256" key="5">
    <source>
        <dbReference type="ARBA" id="ARBA00022989"/>
    </source>
</evidence>
<evidence type="ECO:0000256" key="4">
    <source>
        <dbReference type="ARBA" id="ARBA00022729"/>
    </source>
</evidence>
<evidence type="ECO:0000256" key="3">
    <source>
        <dbReference type="ARBA" id="ARBA00022692"/>
    </source>
</evidence>
<keyword evidence="4 9" id="KW-0732">Signal</keyword>
<keyword evidence="3 8" id="KW-0812">Transmembrane</keyword>
<gene>
    <name evidence="12" type="primary">LOC108628202</name>
</gene>
<keyword evidence="5 8" id="KW-1133">Transmembrane helix</keyword>
<feature type="domain" description="MRH" evidence="10">
    <location>
        <begin position="482"/>
        <end position="610"/>
    </location>
</feature>
<dbReference type="SMART" id="SM01404">
    <property type="entry name" value="CIMR"/>
    <property type="match status" value="3"/>
</dbReference>
<feature type="domain" description="MRH" evidence="10">
    <location>
        <begin position="330"/>
        <end position="475"/>
    </location>
</feature>
<evidence type="ECO:0000313" key="12">
    <source>
        <dbReference type="RefSeq" id="XP_017885452.1"/>
    </source>
</evidence>
<dbReference type="GO" id="GO:0010008">
    <property type="term" value="C:endosome membrane"/>
    <property type="evidence" value="ECO:0007669"/>
    <property type="project" value="UniProtKB-SubCell"/>
</dbReference>
<dbReference type="GO" id="GO:0000139">
    <property type="term" value="C:Golgi membrane"/>
    <property type="evidence" value="ECO:0007669"/>
    <property type="project" value="UniProtKB-SubCell"/>
</dbReference>
<evidence type="ECO:0000256" key="9">
    <source>
        <dbReference type="SAM" id="SignalP"/>
    </source>
</evidence>
<evidence type="ECO:0000256" key="6">
    <source>
        <dbReference type="ARBA" id="ARBA00023136"/>
    </source>
</evidence>
<keyword evidence="2" id="KW-0813">Transport</keyword>
<dbReference type="GO" id="GO:0005537">
    <property type="term" value="F:D-mannose binding"/>
    <property type="evidence" value="ECO:0007669"/>
    <property type="project" value="InterPro"/>
</dbReference>
<dbReference type="CTD" id="43223"/>
<dbReference type="GeneID" id="108628202"/>
<dbReference type="InterPro" id="IPR000479">
    <property type="entry name" value="CIMR_rpt"/>
</dbReference>
<organism evidence="11 12">
    <name type="scientific">Ceratina calcarata</name>
    <dbReference type="NCBI Taxonomy" id="156304"/>
    <lineage>
        <taxon>Eukaryota</taxon>
        <taxon>Metazoa</taxon>
        <taxon>Ecdysozoa</taxon>
        <taxon>Arthropoda</taxon>
        <taxon>Hexapoda</taxon>
        <taxon>Insecta</taxon>
        <taxon>Pterygota</taxon>
        <taxon>Neoptera</taxon>
        <taxon>Endopterygota</taxon>
        <taxon>Hymenoptera</taxon>
        <taxon>Apocrita</taxon>
        <taxon>Aculeata</taxon>
        <taxon>Apoidea</taxon>
        <taxon>Anthophila</taxon>
        <taxon>Apidae</taxon>
        <taxon>Ceratina</taxon>
        <taxon>Zadontomerus</taxon>
    </lineage>
</organism>
<keyword evidence="12" id="KW-0675">Receptor</keyword>
<feature type="domain" description="MRH" evidence="10">
    <location>
        <begin position="21"/>
        <end position="164"/>
    </location>
</feature>
<dbReference type="Pfam" id="PF00878">
    <property type="entry name" value="CIMR"/>
    <property type="match status" value="3"/>
</dbReference>
<dbReference type="RefSeq" id="XP_017885452.1">
    <property type="nucleotide sequence ID" value="XM_018029963.2"/>
</dbReference>
<sequence>MELNNFVYFFVIIFAVSATNNYCIIPEPIRKVSTYNFTTLTNLKDPARDINLHFSHVDSGSIRLQLCQQLKKKCNSKDGYSVCFEKDKKEIGIGKFPAKVDMKDGRILFVFTGDNCRDNTNYTVNIIMKCDYEVMGDSKPEFIHETFEKCTLFLIWRTAAACGNRTIQNCTLTDKATGLHYDLSSLTKYSENYVIPLGDRTAPKIILNVCHSVIFEYNALCQMTNGACLQDPNKNGYESLGDVQKPPYLDNNSNIKLEYEDGAICKTDKKVPHIKTTITFTCDFNAVDTIPEYIGGSEECNYQLLWRTAAACSTESLKNRTASIANKSTVKCVTEDDAVNLGSLIKSTDNYVIKMNKTEFYINVCRPLVSNPHTNLKCVFDGSAVCKVSSGTNGNVPVTNETSLGFPKESPIINDNHETVLRYTDGSTCPENEKRLISSNITFPCDTSDKQLPEFKKYEDCTYVFEWKTRLTCGAVMGNWVSPCIIKDPSHECDLSLLQKVYHVKSKQGKGYNISICNSNKESTSKGCNSAICDDNNNNYGSIGSVIFDYGRDEIKIQYTNGGKCADKSSYTSEVRLICTKMIGIGTPELLWESECSAEFEWHTNVTCSCSSSISGNSYPNSRENNATPIISSSSHTGTIAGITLTIVALISAFIYFRNPDKRACFKSCYNLFNSRRDNGRVQYCRLFQVNTTEEARLLLDIDPTQCQTDSDDDLLNA</sequence>
<proteinExistence type="predicted"/>
<dbReference type="GO" id="GO:0007041">
    <property type="term" value="P:lysosomal transport"/>
    <property type="evidence" value="ECO:0007669"/>
    <property type="project" value="InterPro"/>
</dbReference>
<evidence type="ECO:0000259" key="10">
    <source>
        <dbReference type="PROSITE" id="PS51914"/>
    </source>
</evidence>
<dbReference type="Proteomes" id="UP000694925">
    <property type="component" value="Unplaced"/>
</dbReference>
<dbReference type="KEGG" id="ccal:108628202"/>
<dbReference type="GO" id="GO:0038023">
    <property type="term" value="F:signaling receptor activity"/>
    <property type="evidence" value="ECO:0007669"/>
    <property type="project" value="InterPro"/>
</dbReference>
<evidence type="ECO:0000256" key="2">
    <source>
        <dbReference type="ARBA" id="ARBA00022448"/>
    </source>
</evidence>
<dbReference type="PANTHER" id="PTHR15071:SF0">
    <property type="entry name" value="MANNOSE 6-PHOSPHATE RECEPTOR-LIKE PROTEIN 1"/>
    <property type="match status" value="1"/>
</dbReference>
<accession>A0AAJ7J5N4</accession>
<evidence type="ECO:0000313" key="11">
    <source>
        <dbReference type="Proteomes" id="UP000694925"/>
    </source>
</evidence>
<keyword evidence="6 8" id="KW-0472">Membrane</keyword>
<dbReference type="AlphaFoldDB" id="A0AAJ7J5N4"/>
<feature type="transmembrane region" description="Helical" evidence="8">
    <location>
        <begin position="638"/>
        <end position="657"/>
    </location>
</feature>
<keyword evidence="7" id="KW-1015">Disulfide bond</keyword>
<dbReference type="InterPro" id="IPR044865">
    <property type="entry name" value="MRH_dom"/>
</dbReference>
<keyword evidence="11" id="KW-1185">Reference proteome</keyword>
<evidence type="ECO:0000256" key="8">
    <source>
        <dbReference type="SAM" id="Phobius"/>
    </source>
</evidence>
<dbReference type="InterPro" id="IPR009011">
    <property type="entry name" value="Man6P_isomerase_rcpt-bd_dom_sf"/>
</dbReference>